<gene>
    <name evidence="3" type="ORF">SBOR_8307</name>
</gene>
<dbReference type="AlphaFoldDB" id="W9C6G6"/>
<keyword evidence="2" id="KW-0812">Transmembrane</keyword>
<accession>W9C6G6</accession>
<dbReference type="PANTHER" id="PTHR33365:SF6">
    <property type="entry name" value="OXIDASE USTYA"/>
    <property type="match status" value="1"/>
</dbReference>
<evidence type="ECO:0000313" key="4">
    <source>
        <dbReference type="Proteomes" id="UP000019487"/>
    </source>
</evidence>
<feature type="transmembrane region" description="Helical" evidence="2">
    <location>
        <begin position="21"/>
        <end position="42"/>
    </location>
</feature>
<proteinExistence type="inferred from homology"/>
<evidence type="ECO:0000256" key="1">
    <source>
        <dbReference type="ARBA" id="ARBA00035112"/>
    </source>
</evidence>
<dbReference type="HOGENOM" id="CLU_891853_0_0_1"/>
<protein>
    <submittedName>
        <fullName evidence="3">Uncharacterized protein</fullName>
    </submittedName>
</protein>
<dbReference type="Proteomes" id="UP000019487">
    <property type="component" value="Unassembled WGS sequence"/>
</dbReference>
<evidence type="ECO:0000313" key="3">
    <source>
        <dbReference type="EMBL" id="ESZ91308.1"/>
    </source>
</evidence>
<name>W9C6G6_SCLBF</name>
<keyword evidence="4" id="KW-1185">Reference proteome</keyword>
<evidence type="ECO:0000256" key="2">
    <source>
        <dbReference type="SAM" id="Phobius"/>
    </source>
</evidence>
<dbReference type="STRING" id="1432307.W9C6G6"/>
<dbReference type="OrthoDB" id="3687641at2759"/>
<keyword evidence="2" id="KW-0472">Membrane</keyword>
<organism evidence="3 4">
    <name type="scientific">Sclerotinia borealis (strain F-4128)</name>
    <dbReference type="NCBI Taxonomy" id="1432307"/>
    <lineage>
        <taxon>Eukaryota</taxon>
        <taxon>Fungi</taxon>
        <taxon>Dikarya</taxon>
        <taxon>Ascomycota</taxon>
        <taxon>Pezizomycotina</taxon>
        <taxon>Leotiomycetes</taxon>
        <taxon>Helotiales</taxon>
        <taxon>Sclerotiniaceae</taxon>
        <taxon>Sclerotinia</taxon>
    </lineage>
</organism>
<comment type="caution">
    <text evidence="3">The sequence shown here is derived from an EMBL/GenBank/DDBJ whole genome shotgun (WGS) entry which is preliminary data.</text>
</comment>
<dbReference type="GO" id="GO:0043386">
    <property type="term" value="P:mycotoxin biosynthetic process"/>
    <property type="evidence" value="ECO:0007669"/>
    <property type="project" value="InterPro"/>
</dbReference>
<dbReference type="InterPro" id="IPR021765">
    <property type="entry name" value="UstYa-like"/>
</dbReference>
<dbReference type="PANTHER" id="PTHR33365">
    <property type="entry name" value="YALI0B05434P"/>
    <property type="match status" value="1"/>
</dbReference>
<dbReference type="EMBL" id="AYSA01000515">
    <property type="protein sequence ID" value="ESZ91308.1"/>
    <property type="molecule type" value="Genomic_DNA"/>
</dbReference>
<dbReference type="Pfam" id="PF11807">
    <property type="entry name" value="UstYa"/>
    <property type="match status" value="1"/>
</dbReference>
<reference evidence="3 4" key="1">
    <citation type="journal article" date="2014" name="Genome Announc.">
        <title>Draft genome sequence of Sclerotinia borealis, a psychrophilic plant pathogenic fungus.</title>
        <authorList>
            <person name="Mardanov A.V."/>
            <person name="Beletsky A.V."/>
            <person name="Kadnikov V.V."/>
            <person name="Ignatov A.N."/>
            <person name="Ravin N.V."/>
        </authorList>
    </citation>
    <scope>NUCLEOTIDE SEQUENCE [LARGE SCALE GENOMIC DNA]</scope>
    <source>
        <strain evidence="4">F-4157</strain>
    </source>
</reference>
<sequence>MGRSSLKSQAVHNESRLAINFHAIPWMLLSLGLLMFNIILYGQNRRLEVAANDNGFTGIYTHGKTWDQFHTYTEYSDVNQSISDAAWESFTTNGFVAIPHNEAADFGLPLAEDFPDDPSKGVYVLSGFHQVHCVIYLRDVITDLRAGKSVDEKLIHLNHCYDALRQEIQCHADDTPLYAPYRSKLTGNGQFRRCRDWKALTTWAQEHTACYPTGHCADLALVPGVISLSRSRKRGGPVSFAICNTVTSLHADDIAGEQLCPKAKISLSHGTAYQYDNLITIDTCMSGVEIWCYTSFDSGNSATQRPAEFFTW</sequence>
<comment type="similarity">
    <text evidence="1">Belongs to the ustYa family.</text>
</comment>
<keyword evidence="2" id="KW-1133">Transmembrane helix</keyword>